<organism evidence="2">
    <name type="scientific">Desulfofervidus auxilii</name>
    <dbReference type="NCBI Taxonomy" id="1621989"/>
    <lineage>
        <taxon>Bacteria</taxon>
        <taxon>Pseudomonadati</taxon>
        <taxon>Thermodesulfobacteriota</taxon>
        <taxon>Candidatus Desulfofervidia</taxon>
        <taxon>Candidatus Desulfofervidales</taxon>
        <taxon>Candidatus Desulfofervidaceae</taxon>
        <taxon>Candidatus Desulfofervidus</taxon>
    </lineage>
</organism>
<feature type="non-terminal residue" evidence="2">
    <location>
        <position position="1"/>
    </location>
</feature>
<dbReference type="Proteomes" id="UP000886289">
    <property type="component" value="Unassembled WGS sequence"/>
</dbReference>
<evidence type="ECO:0000259" key="1">
    <source>
        <dbReference type="Pfam" id="PF16363"/>
    </source>
</evidence>
<dbReference type="EMBL" id="DRBS01000270">
    <property type="protein sequence ID" value="HDD44647.1"/>
    <property type="molecule type" value="Genomic_DNA"/>
</dbReference>
<proteinExistence type="predicted"/>
<evidence type="ECO:0000313" key="2">
    <source>
        <dbReference type="EMBL" id="HDD44647.1"/>
    </source>
</evidence>
<dbReference type="PANTHER" id="PTHR43000">
    <property type="entry name" value="DTDP-D-GLUCOSE 4,6-DEHYDRATASE-RELATED"/>
    <property type="match status" value="1"/>
</dbReference>
<dbReference type="Pfam" id="PF16363">
    <property type="entry name" value="GDP_Man_Dehyd"/>
    <property type="match status" value="1"/>
</dbReference>
<protein>
    <submittedName>
        <fullName evidence="2">NAD-dependent epimerase/dehydratase family protein</fullName>
    </submittedName>
</protein>
<dbReference type="InterPro" id="IPR036291">
    <property type="entry name" value="NAD(P)-bd_dom_sf"/>
</dbReference>
<dbReference type="InterPro" id="IPR016040">
    <property type="entry name" value="NAD(P)-bd_dom"/>
</dbReference>
<reference evidence="2" key="1">
    <citation type="journal article" date="2020" name="mSystems">
        <title>Genome- and Community-Level Interaction Insights into Carbon Utilization and Element Cycling Functions of Hydrothermarchaeota in Hydrothermal Sediment.</title>
        <authorList>
            <person name="Zhou Z."/>
            <person name="Liu Y."/>
            <person name="Xu W."/>
            <person name="Pan J."/>
            <person name="Luo Z.H."/>
            <person name="Li M."/>
        </authorList>
    </citation>
    <scope>NUCLEOTIDE SEQUENCE [LARGE SCALE GENOMIC DNA]</scope>
    <source>
        <strain evidence="2">HyVt-233</strain>
    </source>
</reference>
<name>A0A7C0Y325_DESA2</name>
<accession>A0A7C0Y325</accession>
<gene>
    <name evidence="2" type="ORF">ENG63_07300</name>
</gene>
<comment type="caution">
    <text evidence="2">The sequence shown here is derived from an EMBL/GenBank/DDBJ whole genome shotgun (WGS) entry which is preliminary data.</text>
</comment>
<dbReference type="Gene3D" id="3.90.25.10">
    <property type="entry name" value="UDP-galactose 4-epimerase, domain 1"/>
    <property type="match status" value="1"/>
</dbReference>
<dbReference type="AlphaFoldDB" id="A0A7C0Y325"/>
<dbReference type="SUPFAM" id="SSF51735">
    <property type="entry name" value="NAD(P)-binding Rossmann-fold domains"/>
    <property type="match status" value="1"/>
</dbReference>
<feature type="domain" description="NAD(P)-binding" evidence="1">
    <location>
        <begin position="4"/>
        <end position="180"/>
    </location>
</feature>
<dbReference type="Gene3D" id="3.40.50.720">
    <property type="entry name" value="NAD(P)-binding Rossmann-like Domain"/>
    <property type="match status" value="1"/>
</dbReference>
<sequence length="203" mass="22975">EQVPPVSEEKIPKPLSPYGASKLACEAYCSAFCHSYGLKTIILRFSNAYGPYCLHKNSVVAKFIKDGILKGKLTIYGDGKQTRDFIHVDDICQAVYLILNFSNSKSSNEIWGTPFHLGTGKETSILELAKLIQELFEKEIKVSFAPERKGEIKRNYSDITKAEELLRFKPSISLKEGVKQVYNWFRTKSIEEIKNAEVLSESE</sequence>